<sequence length="60" mass="6876">ERCVSNLDYKNTIHSPSNMRNTSCRHAGFDQSLQIGENKICMKFRMSKDLQQSVSIQPSD</sequence>
<organism evidence="1 2">
    <name type="scientific">Dentiscutata heterogama</name>
    <dbReference type="NCBI Taxonomy" id="1316150"/>
    <lineage>
        <taxon>Eukaryota</taxon>
        <taxon>Fungi</taxon>
        <taxon>Fungi incertae sedis</taxon>
        <taxon>Mucoromycota</taxon>
        <taxon>Glomeromycotina</taxon>
        <taxon>Glomeromycetes</taxon>
        <taxon>Diversisporales</taxon>
        <taxon>Gigasporaceae</taxon>
        <taxon>Dentiscutata</taxon>
    </lineage>
</organism>
<keyword evidence="2" id="KW-1185">Reference proteome</keyword>
<comment type="caution">
    <text evidence="1">The sequence shown here is derived from an EMBL/GenBank/DDBJ whole genome shotgun (WGS) entry which is preliminary data.</text>
</comment>
<feature type="non-terminal residue" evidence="1">
    <location>
        <position position="1"/>
    </location>
</feature>
<protein>
    <submittedName>
        <fullName evidence="1">17106_t:CDS:1</fullName>
    </submittedName>
</protein>
<reference evidence="1" key="1">
    <citation type="submission" date="2021-06" db="EMBL/GenBank/DDBJ databases">
        <authorList>
            <person name="Kallberg Y."/>
            <person name="Tangrot J."/>
            <person name="Rosling A."/>
        </authorList>
    </citation>
    <scope>NUCLEOTIDE SEQUENCE</scope>
    <source>
        <strain evidence="1">IL203A</strain>
    </source>
</reference>
<dbReference type="EMBL" id="CAJVPU010007953">
    <property type="protein sequence ID" value="CAG8578636.1"/>
    <property type="molecule type" value="Genomic_DNA"/>
</dbReference>
<evidence type="ECO:0000313" key="2">
    <source>
        <dbReference type="Proteomes" id="UP000789702"/>
    </source>
</evidence>
<name>A0ACA9MHD3_9GLOM</name>
<proteinExistence type="predicted"/>
<dbReference type="Proteomes" id="UP000789702">
    <property type="component" value="Unassembled WGS sequence"/>
</dbReference>
<accession>A0ACA9MHD3</accession>
<gene>
    <name evidence="1" type="ORF">DHETER_LOCUS6372</name>
</gene>
<evidence type="ECO:0000313" key="1">
    <source>
        <dbReference type="EMBL" id="CAG8578636.1"/>
    </source>
</evidence>